<reference evidence="1" key="2">
    <citation type="submission" date="2020-03" db="EMBL/GenBank/DDBJ databases">
        <title>Walnut 2.0.</title>
        <authorList>
            <person name="Marrano A."/>
            <person name="Britton M."/>
            <person name="Zimin A.V."/>
            <person name="Zaini P.A."/>
            <person name="Workman R."/>
            <person name="Puiu D."/>
            <person name="Bianco L."/>
            <person name="Allen B.J."/>
            <person name="Troggio M."/>
            <person name="Leslie C.A."/>
            <person name="Timp W."/>
            <person name="Dendekar A."/>
            <person name="Salzberg S.L."/>
            <person name="Neale D.B."/>
        </authorList>
    </citation>
    <scope>NUCLEOTIDE SEQUENCE</scope>
    <source>
        <tissue evidence="1">Leaves</tissue>
    </source>
</reference>
<dbReference type="AlphaFoldDB" id="A0A833WN12"/>
<dbReference type="EMBL" id="LIHL02000010">
    <property type="protein sequence ID" value="KAF5457358.1"/>
    <property type="molecule type" value="Genomic_DNA"/>
</dbReference>
<accession>A0A833WN12</accession>
<dbReference type="Gramene" id="Jr10_04280_p3">
    <property type="protein sequence ID" value="cds.Jr10_04280_p3"/>
    <property type="gene ID" value="Jr10_04280"/>
</dbReference>
<evidence type="ECO:0000313" key="2">
    <source>
        <dbReference type="Proteomes" id="UP000619265"/>
    </source>
</evidence>
<comment type="caution">
    <text evidence="1">The sequence shown here is derived from an EMBL/GenBank/DDBJ whole genome shotgun (WGS) entry which is preliminary data.</text>
</comment>
<sequence>KEARERSLGLGTPSPSLSNTLEARHRGILLQRILPSGVSNSSPYLDTELGLAEDFGNRISRRANASDFAVKNIIRLTGTCRVIDQTVRWQSLLWGTVDSEGYHGGEER</sequence>
<reference evidence="1" key="1">
    <citation type="submission" date="2015-10" db="EMBL/GenBank/DDBJ databases">
        <authorList>
            <person name="Martinez-Garcia P.J."/>
            <person name="Crepeau M.W."/>
            <person name="Puiu D."/>
            <person name="Gonzalez-Ibeas D."/>
            <person name="Whalen J."/>
            <person name="Stevens K."/>
            <person name="Paul R."/>
            <person name="Butterfield T."/>
            <person name="Britton M."/>
            <person name="Reagan R."/>
            <person name="Chakraborty S."/>
            <person name="Walawage S.L."/>
            <person name="Vasquez-Gross H.A."/>
            <person name="Cardeno C."/>
            <person name="Famula R."/>
            <person name="Pratt K."/>
            <person name="Kuruganti S."/>
            <person name="Aradhya M.K."/>
            <person name="Leslie C.A."/>
            <person name="Dandekar A.M."/>
            <person name="Salzberg S.L."/>
            <person name="Wegrzyn J.L."/>
            <person name="Langley C.H."/>
            <person name="Neale D.B."/>
        </authorList>
    </citation>
    <scope>NUCLEOTIDE SEQUENCE</scope>
    <source>
        <tissue evidence="1">Leaves</tissue>
    </source>
</reference>
<organism evidence="1 2">
    <name type="scientific">Juglans regia</name>
    <name type="common">English walnut</name>
    <dbReference type="NCBI Taxonomy" id="51240"/>
    <lineage>
        <taxon>Eukaryota</taxon>
        <taxon>Viridiplantae</taxon>
        <taxon>Streptophyta</taxon>
        <taxon>Embryophyta</taxon>
        <taxon>Tracheophyta</taxon>
        <taxon>Spermatophyta</taxon>
        <taxon>Magnoliopsida</taxon>
        <taxon>eudicotyledons</taxon>
        <taxon>Gunneridae</taxon>
        <taxon>Pentapetalae</taxon>
        <taxon>rosids</taxon>
        <taxon>fabids</taxon>
        <taxon>Fagales</taxon>
        <taxon>Juglandaceae</taxon>
        <taxon>Juglans</taxon>
    </lineage>
</organism>
<protein>
    <submittedName>
        <fullName evidence="1">Uncharacterized protein</fullName>
    </submittedName>
</protein>
<proteinExistence type="predicted"/>
<gene>
    <name evidence="1" type="ORF">F2P56_021463</name>
</gene>
<feature type="non-terminal residue" evidence="1">
    <location>
        <position position="108"/>
    </location>
</feature>
<evidence type="ECO:0000313" key="1">
    <source>
        <dbReference type="EMBL" id="KAF5457358.1"/>
    </source>
</evidence>
<dbReference type="Proteomes" id="UP000619265">
    <property type="component" value="Unassembled WGS sequence"/>
</dbReference>
<name>A0A833WN12_JUGRE</name>